<evidence type="ECO:0000256" key="1">
    <source>
        <dbReference type="SAM" id="SignalP"/>
    </source>
</evidence>
<evidence type="ECO:0000313" key="2">
    <source>
        <dbReference type="EMBL" id="PJJ67869.1"/>
    </source>
</evidence>
<feature type="signal peptide" evidence="1">
    <location>
        <begin position="1"/>
        <end position="22"/>
    </location>
</feature>
<dbReference type="Proteomes" id="UP000228740">
    <property type="component" value="Unassembled WGS sequence"/>
</dbReference>
<evidence type="ECO:0000313" key="3">
    <source>
        <dbReference type="Proteomes" id="UP000228740"/>
    </source>
</evidence>
<comment type="caution">
    <text evidence="2">The sequence shown here is derived from an EMBL/GenBank/DDBJ whole genome shotgun (WGS) entry which is preliminary data.</text>
</comment>
<protein>
    <submittedName>
        <fullName evidence="2">Uncharacterized protein</fullName>
    </submittedName>
</protein>
<proteinExistence type="predicted"/>
<organism evidence="2 3">
    <name type="scientific">Chryseobacterium geocarposphaerae</name>
    <dbReference type="NCBI Taxonomy" id="1416776"/>
    <lineage>
        <taxon>Bacteria</taxon>
        <taxon>Pseudomonadati</taxon>
        <taxon>Bacteroidota</taxon>
        <taxon>Flavobacteriia</taxon>
        <taxon>Flavobacteriales</taxon>
        <taxon>Weeksellaceae</taxon>
        <taxon>Chryseobacterium group</taxon>
        <taxon>Chryseobacterium</taxon>
    </lineage>
</organism>
<gene>
    <name evidence="2" type="ORF">CLV73_1888</name>
</gene>
<keyword evidence="1" id="KW-0732">Signal</keyword>
<dbReference type="EMBL" id="PGFD01000001">
    <property type="protein sequence ID" value="PJJ67869.1"/>
    <property type="molecule type" value="Genomic_DNA"/>
</dbReference>
<reference evidence="2 3" key="1">
    <citation type="submission" date="2017-11" db="EMBL/GenBank/DDBJ databases">
        <title>Genomic Encyclopedia of Archaeal and Bacterial Type Strains, Phase II (KMG-II): From Individual Species to Whole Genera.</title>
        <authorList>
            <person name="Goeker M."/>
        </authorList>
    </citation>
    <scope>NUCLEOTIDE SEQUENCE [LARGE SCALE GENOMIC DNA]</scope>
    <source>
        <strain evidence="2 3">DSM 27617</strain>
    </source>
</reference>
<sequence length="180" mass="19100">MKKLTLFIFLFLGIFAFSQSHTLVIVNNTGLDAVGRLITASRTTPGGPAMFAFPNPPYGTFTVPSGQTADYDHFDTTGGSSVSFPIPGWNIINNPNPAYNGPQAYNSPAVSSMTTLNEWAGFLFNLVDPATGDSIDSFAIGNPAIAANASFVVYTNQLGTNTGIPVEWAYVGSIVYLFIG</sequence>
<dbReference type="AlphaFoldDB" id="A0A2M9CAJ4"/>
<name>A0A2M9CAJ4_9FLAO</name>
<keyword evidence="3" id="KW-1185">Reference proteome</keyword>
<feature type="chain" id="PRO_5014728254" evidence="1">
    <location>
        <begin position="23"/>
        <end position="180"/>
    </location>
</feature>
<dbReference type="RefSeq" id="WP_100376548.1">
    <property type="nucleotide sequence ID" value="NZ_PGFD01000001.1"/>
</dbReference>
<accession>A0A2M9CAJ4</accession>
<dbReference type="OrthoDB" id="1246355at2"/>